<keyword evidence="6 8" id="KW-1133">Transmembrane helix</keyword>
<feature type="transmembrane region" description="Helical" evidence="8">
    <location>
        <begin position="154"/>
        <end position="174"/>
    </location>
</feature>
<protein>
    <submittedName>
        <fullName evidence="9">Enterobactin ABC transporter permease</fullName>
    </submittedName>
</protein>
<reference evidence="9" key="1">
    <citation type="submission" date="2018-07" db="EMBL/GenBank/DDBJ databases">
        <title>Genome assembly of strain Ka43.</title>
        <authorList>
            <person name="Kukolya J."/>
            <person name="Nagy I."/>
            <person name="Horvath B."/>
            <person name="Toth A."/>
        </authorList>
    </citation>
    <scope>NUCLEOTIDE SEQUENCE</scope>
    <source>
        <strain evidence="9">KB43</strain>
    </source>
</reference>
<evidence type="ECO:0000256" key="7">
    <source>
        <dbReference type="ARBA" id="ARBA00023136"/>
    </source>
</evidence>
<keyword evidence="7 8" id="KW-0472">Membrane</keyword>
<evidence type="ECO:0000256" key="2">
    <source>
        <dbReference type="ARBA" id="ARBA00007935"/>
    </source>
</evidence>
<dbReference type="PANTHER" id="PTHR30472">
    <property type="entry name" value="FERRIC ENTEROBACTIN TRANSPORT SYSTEM PERMEASE PROTEIN"/>
    <property type="match status" value="1"/>
</dbReference>
<name>A0A928V869_9GAMM</name>
<keyword evidence="5 8" id="KW-0812">Transmembrane</keyword>
<feature type="transmembrane region" description="Helical" evidence="8">
    <location>
        <begin position="244"/>
        <end position="262"/>
    </location>
</feature>
<dbReference type="Gene3D" id="1.10.3470.10">
    <property type="entry name" value="ABC transporter involved in vitamin B12 uptake, BtuC"/>
    <property type="match status" value="1"/>
</dbReference>
<evidence type="ECO:0000256" key="3">
    <source>
        <dbReference type="ARBA" id="ARBA00022448"/>
    </source>
</evidence>
<comment type="subcellular location">
    <subcellularLocation>
        <location evidence="1">Cell membrane</location>
        <topology evidence="1">Multi-pass membrane protein</topology>
    </subcellularLocation>
</comment>
<keyword evidence="3" id="KW-0813">Transport</keyword>
<evidence type="ECO:0000313" key="10">
    <source>
        <dbReference type="Proteomes" id="UP000652567"/>
    </source>
</evidence>
<evidence type="ECO:0000256" key="5">
    <source>
        <dbReference type="ARBA" id="ARBA00022692"/>
    </source>
</evidence>
<gene>
    <name evidence="9" type="ORF">C4F51_14975</name>
</gene>
<dbReference type="Proteomes" id="UP000652567">
    <property type="component" value="Unassembled WGS sequence"/>
</dbReference>
<evidence type="ECO:0000256" key="4">
    <source>
        <dbReference type="ARBA" id="ARBA00022475"/>
    </source>
</evidence>
<keyword evidence="10" id="KW-1185">Reference proteome</keyword>
<dbReference type="PANTHER" id="PTHR30472:SF19">
    <property type="entry name" value="PETROBACTIN IMPORT SYSTEM PERMEASE PROTEIN YCLO"/>
    <property type="match status" value="1"/>
</dbReference>
<evidence type="ECO:0000256" key="1">
    <source>
        <dbReference type="ARBA" id="ARBA00004651"/>
    </source>
</evidence>
<comment type="similarity">
    <text evidence="2">Belongs to the binding-protein-dependent transport system permease family. FecCD subfamily.</text>
</comment>
<dbReference type="EMBL" id="PRDL01000001">
    <property type="protein sequence ID" value="MBE8718487.1"/>
    <property type="molecule type" value="Genomic_DNA"/>
</dbReference>
<accession>A0A928V869</accession>
<dbReference type="GO" id="GO:0022857">
    <property type="term" value="F:transmembrane transporter activity"/>
    <property type="evidence" value="ECO:0007669"/>
    <property type="project" value="InterPro"/>
</dbReference>
<organism evidence="9 10">
    <name type="scientific">Cellvibrio polysaccharolyticus</name>
    <dbReference type="NCBI Taxonomy" id="2082724"/>
    <lineage>
        <taxon>Bacteria</taxon>
        <taxon>Pseudomonadati</taxon>
        <taxon>Pseudomonadota</taxon>
        <taxon>Gammaproteobacteria</taxon>
        <taxon>Cellvibrionales</taxon>
        <taxon>Cellvibrionaceae</taxon>
        <taxon>Cellvibrio</taxon>
    </lineage>
</organism>
<feature type="transmembrane region" description="Helical" evidence="8">
    <location>
        <begin position="199"/>
        <end position="232"/>
    </location>
</feature>
<dbReference type="GO" id="GO:0033214">
    <property type="term" value="P:siderophore-iron import into cell"/>
    <property type="evidence" value="ECO:0007669"/>
    <property type="project" value="TreeGrafter"/>
</dbReference>
<dbReference type="AlphaFoldDB" id="A0A928V869"/>
<feature type="transmembrane region" description="Helical" evidence="8">
    <location>
        <begin position="20"/>
        <end position="40"/>
    </location>
</feature>
<dbReference type="GO" id="GO:0005886">
    <property type="term" value="C:plasma membrane"/>
    <property type="evidence" value="ECO:0007669"/>
    <property type="project" value="UniProtKB-SubCell"/>
</dbReference>
<evidence type="ECO:0000256" key="6">
    <source>
        <dbReference type="ARBA" id="ARBA00022989"/>
    </source>
</evidence>
<feature type="transmembrane region" description="Helical" evidence="8">
    <location>
        <begin position="268"/>
        <end position="288"/>
    </location>
</feature>
<comment type="caution">
    <text evidence="9">The sequence shown here is derived from an EMBL/GenBank/DDBJ whole genome shotgun (WGS) entry which is preliminary data.</text>
</comment>
<feature type="transmembrane region" description="Helical" evidence="8">
    <location>
        <begin position="107"/>
        <end position="133"/>
    </location>
</feature>
<dbReference type="SUPFAM" id="SSF81345">
    <property type="entry name" value="ABC transporter involved in vitamin B12 uptake, BtuC"/>
    <property type="match status" value="1"/>
</dbReference>
<feature type="transmembrane region" description="Helical" evidence="8">
    <location>
        <begin position="46"/>
        <end position="70"/>
    </location>
</feature>
<dbReference type="InterPro" id="IPR037294">
    <property type="entry name" value="ABC_BtuC-like"/>
</dbReference>
<dbReference type="CDD" id="cd06550">
    <property type="entry name" value="TM_ABC_iron-siderophores_like"/>
    <property type="match status" value="1"/>
</dbReference>
<keyword evidence="4" id="KW-1003">Cell membrane</keyword>
<feature type="transmembrane region" description="Helical" evidence="8">
    <location>
        <begin position="82"/>
        <end position="101"/>
    </location>
</feature>
<evidence type="ECO:0000256" key="8">
    <source>
        <dbReference type="SAM" id="Phobius"/>
    </source>
</evidence>
<sequence length="294" mass="31990">MTLGVKGQWDFALPLRAGKIAALILVAFCIGISAVVFQTISHNRILTPGIMGFDALYILIETLALFVFGLNISGHIATSGMFVLEVAVMTGFACLLFYSLFSGGVRSLHLILLAGIVFGLMFRSLSAFMIRIIDPNEFVILQDRLFASFNQVNTSLLVISIVTVALTSMIGWRLRHQYDVLSLGRDIAVNLGVPYKRTLMLTLVLISVFVSVSTALVGPVLFLGLLVSNLAYTLTGSDKHRYTLPAAVLLGVVFLVGGQTLLERVFELTTPLSVAIEFIGGLLFIYLVTRKGRV</sequence>
<evidence type="ECO:0000313" key="9">
    <source>
        <dbReference type="EMBL" id="MBE8718487.1"/>
    </source>
</evidence>
<dbReference type="Pfam" id="PF01032">
    <property type="entry name" value="FecCD"/>
    <property type="match status" value="1"/>
</dbReference>
<proteinExistence type="inferred from homology"/>
<dbReference type="InterPro" id="IPR000522">
    <property type="entry name" value="ABC_transptr_permease_BtuC"/>
</dbReference>